<name>A0A3A8J611_9BACT</name>
<reference evidence="2" key="1">
    <citation type="submission" date="2018-09" db="EMBL/GenBank/DDBJ databases">
        <authorList>
            <person name="Livingstone P.G."/>
            <person name="Whitworth D.E."/>
        </authorList>
    </citation>
    <scope>NUCLEOTIDE SEQUENCE [LARGE SCALE GENOMIC DNA]</scope>
    <source>
        <strain evidence="2">CA054A</strain>
    </source>
</reference>
<sequence>MPVLKMNTASSLFDPKAPTGPVLEGISGRAKTVKPLTERAYAQIEQGLKSQLGRKSARQAFFQAQSGTVPAVEPKLGFLLERAKIPRVLAQKMADLTEGYHKQMLALIEATDTVNDEDTELMAPEIQGHFEKSRVTAERFQEAMEGIEDVYTQLRAESSQVVLEALKAINVLSTDSPTKLQLAAMLFQKYGIEYSFDTQFNGTLNFTKLTPRQTLLPLMKGANVYDNKQKTFEYLLSHQTKVNNSSERPNQATTPDGTLIEMLHQVQPKHETSVFSDHAGFIARLSRPSKDSPSLYVYYHSLEHGHQHTNTRTAWNFGSQPSLNVFLQGAGAFNPEQAKTLAVHDPRSAYVDNLRNGLIDKLIKITHAEQANLLLIVGECTLSIHEQLLDLVLQFEMPGGQRQRFPLSKTHVHGTPTQAPGFDLKVINASKADDTKGKGKSSDGLGVHAFMGYLFLNTQVPKPGFDLEPCLLTLTDGTRQNMLSLTYGPKDERHAFAHLLNKKENDLANELSKCGYVSVGGDLNNITVGTDLVESLSNTGTNISMGSNSTANVIYDKITMLP</sequence>
<gene>
    <name evidence="1" type="ORF">D7V88_10005</name>
</gene>
<evidence type="ECO:0000313" key="1">
    <source>
        <dbReference type="EMBL" id="RKG91132.1"/>
    </source>
</evidence>
<keyword evidence="2" id="KW-1185">Reference proteome</keyword>
<accession>A0A3A8J611</accession>
<comment type="caution">
    <text evidence="1">The sequence shown here is derived from an EMBL/GenBank/DDBJ whole genome shotgun (WGS) entry which is preliminary data.</text>
</comment>
<proteinExistence type="predicted"/>
<organism evidence="1 2">
    <name type="scientific">Corallococcus terminator</name>
    <dbReference type="NCBI Taxonomy" id="2316733"/>
    <lineage>
        <taxon>Bacteria</taxon>
        <taxon>Pseudomonadati</taxon>
        <taxon>Myxococcota</taxon>
        <taxon>Myxococcia</taxon>
        <taxon>Myxococcales</taxon>
        <taxon>Cystobacterineae</taxon>
        <taxon>Myxococcaceae</taxon>
        <taxon>Corallococcus</taxon>
    </lineage>
</organism>
<dbReference type="RefSeq" id="WP_120540390.1">
    <property type="nucleotide sequence ID" value="NZ_RAVZ01000048.1"/>
</dbReference>
<dbReference type="Proteomes" id="UP000268094">
    <property type="component" value="Unassembled WGS sequence"/>
</dbReference>
<dbReference type="AlphaFoldDB" id="A0A3A8J611"/>
<protein>
    <submittedName>
        <fullName evidence="1">Uncharacterized protein</fullName>
    </submittedName>
</protein>
<dbReference type="EMBL" id="RAVZ01000048">
    <property type="protein sequence ID" value="RKG91132.1"/>
    <property type="molecule type" value="Genomic_DNA"/>
</dbReference>
<evidence type="ECO:0000313" key="2">
    <source>
        <dbReference type="Proteomes" id="UP000268094"/>
    </source>
</evidence>
<dbReference type="OrthoDB" id="5492541at2"/>